<organism evidence="2 3">
    <name type="scientific">Ancylostoma caninum</name>
    <name type="common">Dog hookworm</name>
    <dbReference type="NCBI Taxonomy" id="29170"/>
    <lineage>
        <taxon>Eukaryota</taxon>
        <taxon>Metazoa</taxon>
        <taxon>Ecdysozoa</taxon>
        <taxon>Nematoda</taxon>
        <taxon>Chromadorea</taxon>
        <taxon>Rhabditida</taxon>
        <taxon>Rhabditina</taxon>
        <taxon>Rhabditomorpha</taxon>
        <taxon>Strongyloidea</taxon>
        <taxon>Ancylostomatidae</taxon>
        <taxon>Ancylostomatinae</taxon>
        <taxon>Ancylostoma</taxon>
    </lineage>
</organism>
<keyword evidence="3" id="KW-1185">Reference proteome</keyword>
<accession>A0A368G291</accession>
<feature type="region of interest" description="Disordered" evidence="1">
    <location>
        <begin position="21"/>
        <end position="41"/>
    </location>
</feature>
<gene>
    <name evidence="2" type="ORF">ANCCAN_15504</name>
</gene>
<evidence type="ECO:0000313" key="2">
    <source>
        <dbReference type="EMBL" id="RCN38564.1"/>
    </source>
</evidence>
<evidence type="ECO:0000313" key="3">
    <source>
        <dbReference type="Proteomes" id="UP000252519"/>
    </source>
</evidence>
<comment type="caution">
    <text evidence="2">The sequence shown here is derived from an EMBL/GenBank/DDBJ whole genome shotgun (WGS) entry which is preliminary data.</text>
</comment>
<sequence length="133" mass="14271">MICSLVGRERICCERLPVAENDGSANVSSSPSPLNKLPKKKARKPTYQGLECPVNSMGLLNPKGSPVFCNDQDRCPAHAFCHPTGRRSICCEPYNFASNILESPETSSRPAVVHSSAKVNDIQTVASTGNVAI</sequence>
<protein>
    <submittedName>
        <fullName evidence="2">Uncharacterized protein</fullName>
    </submittedName>
</protein>
<dbReference type="OrthoDB" id="5837254at2759"/>
<evidence type="ECO:0000256" key="1">
    <source>
        <dbReference type="SAM" id="MobiDB-lite"/>
    </source>
</evidence>
<dbReference type="STRING" id="29170.A0A368G291"/>
<dbReference type="Proteomes" id="UP000252519">
    <property type="component" value="Unassembled WGS sequence"/>
</dbReference>
<proteinExistence type="predicted"/>
<reference evidence="2 3" key="1">
    <citation type="submission" date="2014-10" db="EMBL/GenBank/DDBJ databases">
        <title>Draft genome of the hookworm Ancylostoma caninum.</title>
        <authorList>
            <person name="Mitreva M."/>
        </authorList>
    </citation>
    <scope>NUCLEOTIDE SEQUENCE [LARGE SCALE GENOMIC DNA]</scope>
    <source>
        <strain evidence="2 3">Baltimore</strain>
    </source>
</reference>
<dbReference type="AlphaFoldDB" id="A0A368G291"/>
<dbReference type="EMBL" id="JOJR01000389">
    <property type="protein sequence ID" value="RCN38564.1"/>
    <property type="molecule type" value="Genomic_DNA"/>
</dbReference>
<name>A0A368G291_ANCCA</name>